<feature type="compositionally biased region" description="Acidic residues" evidence="1">
    <location>
        <begin position="152"/>
        <end position="164"/>
    </location>
</feature>
<sequence length="164" mass="19379">MKFKHYFIFEPKAWVGEGIITLNMVEERLNFFTKWTVKEPDFAGKIISVQELQISGISENMRNELTFFDFTDDKFSVEMENLNIGKVVGAGVFDEKMIAWEFRENDLSFEGYETYHLQQDGGYLMHAEYVTSDQFRTQIDGKLWLPPKDESKDEENEEEEQEEE</sequence>
<reference evidence="2" key="1">
    <citation type="journal article" date="2015" name="Nature">
        <title>Complex archaea that bridge the gap between prokaryotes and eukaryotes.</title>
        <authorList>
            <person name="Spang A."/>
            <person name="Saw J.H."/>
            <person name="Jorgensen S.L."/>
            <person name="Zaremba-Niedzwiedzka K."/>
            <person name="Martijn J."/>
            <person name="Lind A.E."/>
            <person name="van Eijk R."/>
            <person name="Schleper C."/>
            <person name="Guy L."/>
            <person name="Ettema T.J."/>
        </authorList>
    </citation>
    <scope>NUCLEOTIDE SEQUENCE</scope>
</reference>
<dbReference type="AlphaFoldDB" id="A0A0F9IJ26"/>
<accession>A0A0F9IJ26</accession>
<evidence type="ECO:0000256" key="1">
    <source>
        <dbReference type="SAM" id="MobiDB-lite"/>
    </source>
</evidence>
<organism evidence="2">
    <name type="scientific">marine sediment metagenome</name>
    <dbReference type="NCBI Taxonomy" id="412755"/>
    <lineage>
        <taxon>unclassified sequences</taxon>
        <taxon>metagenomes</taxon>
        <taxon>ecological metagenomes</taxon>
    </lineage>
</organism>
<proteinExistence type="predicted"/>
<protein>
    <submittedName>
        <fullName evidence="2">Uncharacterized protein</fullName>
    </submittedName>
</protein>
<feature type="region of interest" description="Disordered" evidence="1">
    <location>
        <begin position="143"/>
        <end position="164"/>
    </location>
</feature>
<evidence type="ECO:0000313" key="2">
    <source>
        <dbReference type="EMBL" id="KKL87257.1"/>
    </source>
</evidence>
<name>A0A0F9IJ26_9ZZZZ</name>
<dbReference type="EMBL" id="LAZR01020882">
    <property type="protein sequence ID" value="KKL87257.1"/>
    <property type="molecule type" value="Genomic_DNA"/>
</dbReference>
<comment type="caution">
    <text evidence="2">The sequence shown here is derived from an EMBL/GenBank/DDBJ whole genome shotgun (WGS) entry which is preliminary data.</text>
</comment>
<gene>
    <name evidence="2" type="ORF">LCGC14_1936500</name>
</gene>